<evidence type="ECO:0000256" key="5">
    <source>
        <dbReference type="ARBA" id="ARBA00022840"/>
    </source>
</evidence>
<dbReference type="FunFam" id="1.10.8.60:FF:000013">
    <property type="entry name" value="DNA polymerase III subunit gamma/tau"/>
    <property type="match status" value="1"/>
</dbReference>
<evidence type="ECO:0000256" key="6">
    <source>
        <dbReference type="ARBA" id="ARBA00023054"/>
    </source>
</evidence>
<evidence type="ECO:0000256" key="8">
    <source>
        <dbReference type="SAM" id="MobiDB-lite"/>
    </source>
</evidence>
<evidence type="ECO:0000256" key="1">
    <source>
        <dbReference type="ARBA" id="ARBA00006360"/>
    </source>
</evidence>
<dbReference type="GO" id="GO:0006261">
    <property type="term" value="P:DNA-templated DNA replication"/>
    <property type="evidence" value="ECO:0007669"/>
    <property type="project" value="TreeGrafter"/>
</dbReference>
<dbReference type="InterPro" id="IPR022754">
    <property type="entry name" value="DNA_pol_III_gamma-3"/>
</dbReference>
<dbReference type="GO" id="GO:0046872">
    <property type="term" value="F:metal ion binding"/>
    <property type="evidence" value="ECO:0007669"/>
    <property type="project" value="UniProtKB-KW"/>
</dbReference>
<reference evidence="13 14" key="2">
    <citation type="submission" date="2025-04" db="UniProtKB">
        <authorList>
            <consortium name="RefSeq"/>
        </authorList>
    </citation>
    <scope>IDENTIFICATION</scope>
    <source>
        <tissue evidence="13 14">Leaf</tissue>
    </source>
</reference>
<dbReference type="Gene3D" id="1.20.272.10">
    <property type="match status" value="1"/>
</dbReference>
<keyword evidence="12" id="KW-1185">Reference proteome</keyword>
<reference evidence="12" key="1">
    <citation type="journal article" date="2015" name="Nat. Genet.">
        <title>The pineapple genome and the evolution of CAM photosynthesis.</title>
        <authorList>
            <person name="Ming R."/>
            <person name="VanBuren R."/>
            <person name="Wai C.M."/>
            <person name="Tang H."/>
            <person name="Schatz M.C."/>
            <person name="Bowers J.E."/>
            <person name="Lyons E."/>
            <person name="Wang M.L."/>
            <person name="Chen J."/>
            <person name="Biggers E."/>
            <person name="Zhang J."/>
            <person name="Huang L."/>
            <person name="Zhang L."/>
            <person name="Miao W."/>
            <person name="Zhang J."/>
            <person name="Ye Z."/>
            <person name="Miao C."/>
            <person name="Lin Z."/>
            <person name="Wang H."/>
            <person name="Zhou H."/>
            <person name="Yim W.C."/>
            <person name="Priest H.D."/>
            <person name="Zheng C."/>
            <person name="Woodhouse M."/>
            <person name="Edger P.P."/>
            <person name="Guyot R."/>
            <person name="Guo H.B."/>
            <person name="Guo H."/>
            <person name="Zheng G."/>
            <person name="Singh R."/>
            <person name="Sharma A."/>
            <person name="Min X."/>
            <person name="Zheng Y."/>
            <person name="Lee H."/>
            <person name="Gurtowski J."/>
            <person name="Sedlazeck F.J."/>
            <person name="Harkess A."/>
            <person name="McKain M.R."/>
            <person name="Liao Z."/>
            <person name="Fang J."/>
            <person name="Liu J."/>
            <person name="Zhang X."/>
            <person name="Zhang Q."/>
            <person name="Hu W."/>
            <person name="Qin Y."/>
            <person name="Wang K."/>
            <person name="Chen L.Y."/>
            <person name="Shirley N."/>
            <person name="Lin Y.R."/>
            <person name="Liu L.Y."/>
            <person name="Hernandez A.G."/>
            <person name="Wright C.L."/>
            <person name="Bulone V."/>
            <person name="Tuskan G.A."/>
            <person name="Heath K."/>
            <person name="Zee F."/>
            <person name="Moore P.H."/>
            <person name="Sunkar R."/>
            <person name="Leebens-Mack J.H."/>
            <person name="Mockler T."/>
            <person name="Bennetzen J.L."/>
            <person name="Freeling M."/>
            <person name="Sankoff D."/>
            <person name="Paterson A.H."/>
            <person name="Zhu X."/>
            <person name="Yang X."/>
            <person name="Smith J.A."/>
            <person name="Cushman J.C."/>
            <person name="Paull R.E."/>
            <person name="Yu Q."/>
        </authorList>
    </citation>
    <scope>NUCLEOTIDE SEQUENCE [LARGE SCALE GENOMIC DNA]</scope>
    <source>
        <strain evidence="12">cv. F153</strain>
    </source>
</reference>
<dbReference type="Pfam" id="PF22608">
    <property type="entry name" value="DNAX_ATPase_lid"/>
    <property type="match status" value="1"/>
</dbReference>
<evidence type="ECO:0000259" key="11">
    <source>
        <dbReference type="Pfam" id="PF23007"/>
    </source>
</evidence>
<dbReference type="GO" id="GO:0003677">
    <property type="term" value="F:DNA binding"/>
    <property type="evidence" value="ECO:0007669"/>
    <property type="project" value="InterPro"/>
</dbReference>
<organism evidence="13">
    <name type="scientific">Ananas comosus</name>
    <name type="common">Pineapple</name>
    <name type="synonym">Ananas ananas</name>
    <dbReference type="NCBI Taxonomy" id="4615"/>
    <lineage>
        <taxon>Eukaryota</taxon>
        <taxon>Viridiplantae</taxon>
        <taxon>Streptophyta</taxon>
        <taxon>Embryophyta</taxon>
        <taxon>Tracheophyta</taxon>
        <taxon>Spermatophyta</taxon>
        <taxon>Magnoliopsida</taxon>
        <taxon>Liliopsida</taxon>
        <taxon>Poales</taxon>
        <taxon>Bromeliaceae</taxon>
        <taxon>Bromelioideae</taxon>
        <taxon>Ananas</taxon>
    </lineage>
</organism>
<dbReference type="GO" id="GO:0006281">
    <property type="term" value="P:DNA repair"/>
    <property type="evidence" value="ECO:0007669"/>
    <property type="project" value="TreeGrafter"/>
</dbReference>
<keyword evidence="3" id="KW-0547">Nucleotide-binding</keyword>
<dbReference type="Gene3D" id="1.10.8.60">
    <property type="match status" value="1"/>
</dbReference>
<dbReference type="InterPro" id="IPR050238">
    <property type="entry name" value="DNA_Rep/Repair_Clamp_Loader"/>
</dbReference>
<dbReference type="GO" id="GO:0005663">
    <property type="term" value="C:DNA replication factor C complex"/>
    <property type="evidence" value="ECO:0007669"/>
    <property type="project" value="TreeGrafter"/>
</dbReference>
<dbReference type="FunFam" id="3.40.50.300:FF:000014">
    <property type="entry name" value="DNA polymerase III subunit gamma/tau"/>
    <property type="match status" value="1"/>
</dbReference>
<dbReference type="InterPro" id="IPR012763">
    <property type="entry name" value="DNA_pol_III_sug/sutau_N"/>
</dbReference>
<dbReference type="InterPro" id="IPR027417">
    <property type="entry name" value="P-loop_NTPase"/>
</dbReference>
<evidence type="ECO:0000256" key="7">
    <source>
        <dbReference type="SAM" id="Coils"/>
    </source>
</evidence>
<dbReference type="CDD" id="cd18137">
    <property type="entry name" value="HLD_clamp_pol_III_gamma_tau"/>
    <property type="match status" value="1"/>
</dbReference>
<evidence type="ECO:0000313" key="12">
    <source>
        <dbReference type="Proteomes" id="UP000515123"/>
    </source>
</evidence>
<dbReference type="Pfam" id="PF12169">
    <property type="entry name" value="DNA_pol3_gamma3"/>
    <property type="match status" value="1"/>
</dbReference>
<evidence type="ECO:0000313" key="13">
    <source>
        <dbReference type="RefSeq" id="XP_020107180.1"/>
    </source>
</evidence>
<dbReference type="Gramene" id="Aco003404.1.mrna1">
    <property type="protein sequence ID" value="Aco003404.1.mrna1"/>
    <property type="gene ID" value="Aco003404.1.path1"/>
</dbReference>
<sequence length="1191" mass="131136">MVEGCVGPSELHLKKELTALQKARFLRDPETCSSWRSPLSSKSLTVTSNIPYANGIGGYTTQKDGAYSLALPPRSEYRRKKVYLYNWRNQSNKSSDSELKINGDGMAASVEGSPSLSNSHDVESKSDTYLEVPVKIYSVGGSNSVTPVKTSVRKLRRNSISKKGAIKHSMVSKLLDLPSSSLGISKSGEQSDDTENCNSADLQRLTHELTRKGAYFSRSASPLLSASGCGNWSNSSKILRRNRREGSSHSCTPASTNSYYRYGCPSTIGSFDGDELDQLALARRQGCGIPCYWSKKTKESGCGGCYSPSLSDTLRRKGSSILCGGQSLYNKKRSSIKRKYLEKSSQGLPLLMNNCDEGSSSFDSASDELSANFGELDLEAVSRLDGRRWSSCRSQEGIEVASRRGSDMELTEQRSLSQKYRLKTFDEVVGQNIVAQSLNNAIIRGRIAPAYLFQGPRGTGKTSVARIFAASLNCLATEENKPCRLCKECANSLNGNGMNLIEVDATNKSGLGKVRYLLKNISTIATHSRYKVFVIEECHMLSSKMWSAFIKFLDEPLANVVFIFITINPENLPRAIISRCQKFIFSKIKDVDIACRLRKLCVEENLDVESDALDLIALNSDGSLRDAETMLDQLSLLGKKITTSLVNDLVGVVSDEKLLDLLEIAMSSDTAETVKKSRELMDSGVDPIALMSQLAGLIMDIIAGTHQLANSRCSGTALTGRNLTEAELERLQQALKILSDAEKQLRLSSERCTWFTAALLQLGSNQNSEQSAKKINNGPTESARDSIGRNTSHPLLTFRESKSTLGPRTTSGHSTPHGLPSYRRRSNDTSSKSENLAADSRSVDKPLPEFSQTSDTSEKRILKCVNPDKLAEIWRRCIDRCHSKTLRQLLSDFGKLLSISECDGVLIAFIAFEDDNVKSRAERFLSSITNSLETVLKYTVEVRIGLMPEIFVERQNLEQNSRATNQTEKFKSFAKERRLDSDLLCGSSNSERLKEPPNLPRRNSDHSEGGINSRENEVSGQRAKSASVDEQRLESAWLQAAEKCTPGFLSHPKPEKNQVLPQNGVGQNRNKSITLAVSSKCWEEEQDCEIKALKISNTQCHKKDHVGGKGNGYAISPSLLHSANYAPANFDKESQGYESGPNCNGLLCWKTNNSHGKKVKQGVHVRSHKTGRLSLFGDCGKPKAARSRPKA</sequence>
<evidence type="ECO:0000256" key="2">
    <source>
        <dbReference type="ARBA" id="ARBA00022723"/>
    </source>
</evidence>
<feature type="domain" description="DNA polymerase III gamma subunit" evidence="9">
    <location>
        <begin position="642"/>
        <end position="744"/>
    </location>
</feature>
<dbReference type="SUPFAM" id="SSF48019">
    <property type="entry name" value="post-AAA+ oligomerization domain-like"/>
    <property type="match status" value="1"/>
</dbReference>
<dbReference type="GeneID" id="109723271"/>
<evidence type="ECO:0000313" key="14">
    <source>
        <dbReference type="RefSeq" id="XP_020107181.1"/>
    </source>
</evidence>
<evidence type="ECO:0000256" key="3">
    <source>
        <dbReference type="ARBA" id="ARBA00022741"/>
    </source>
</evidence>
<keyword evidence="4" id="KW-0862">Zinc</keyword>
<dbReference type="NCBIfam" id="TIGR02397">
    <property type="entry name" value="dnaX_nterm"/>
    <property type="match status" value="1"/>
</dbReference>
<gene>
    <name evidence="13 14 15" type="primary">LOC109723271</name>
</gene>
<keyword evidence="5" id="KW-0067">ATP-binding</keyword>
<feature type="compositionally biased region" description="Polar residues" evidence="8">
    <location>
        <begin position="803"/>
        <end position="814"/>
    </location>
</feature>
<evidence type="ECO:0000259" key="9">
    <source>
        <dbReference type="Pfam" id="PF12169"/>
    </source>
</evidence>
<comment type="similarity">
    <text evidence="1">Belongs to the DnaX/STICHEL family.</text>
</comment>
<dbReference type="Pfam" id="PF23007">
    <property type="entry name" value="DnaA_N-like_STI"/>
    <property type="match status" value="1"/>
</dbReference>
<feature type="region of interest" description="Disordered" evidence="8">
    <location>
        <begin position="93"/>
        <end position="124"/>
    </location>
</feature>
<dbReference type="RefSeq" id="XP_020107182.1">
    <property type="nucleotide sequence ID" value="XM_020251593.1"/>
</dbReference>
<dbReference type="Proteomes" id="UP000515123">
    <property type="component" value="Linkage group 17"/>
</dbReference>
<dbReference type="RefSeq" id="XP_020107180.1">
    <property type="nucleotide sequence ID" value="XM_020251591.1"/>
</dbReference>
<protein>
    <submittedName>
        <fullName evidence="13 14">Protein STICHEL-like</fullName>
    </submittedName>
</protein>
<dbReference type="InterPro" id="IPR045085">
    <property type="entry name" value="HLD_clamp_pol_III_gamma_tau"/>
</dbReference>
<feature type="compositionally biased region" description="Polar residues" evidence="8">
    <location>
        <begin position="766"/>
        <end position="780"/>
    </location>
</feature>
<dbReference type="PANTHER" id="PTHR11669">
    <property type="entry name" value="REPLICATION FACTOR C / DNA POLYMERASE III GAMMA-TAU SUBUNIT"/>
    <property type="match status" value="1"/>
</dbReference>
<dbReference type="CDD" id="cd00009">
    <property type="entry name" value="AAA"/>
    <property type="match status" value="1"/>
</dbReference>
<dbReference type="SUPFAM" id="SSF52540">
    <property type="entry name" value="P-loop containing nucleoside triphosphate hydrolases"/>
    <property type="match status" value="1"/>
</dbReference>
<dbReference type="GO" id="GO:0005524">
    <property type="term" value="F:ATP binding"/>
    <property type="evidence" value="ECO:0007669"/>
    <property type="project" value="UniProtKB-KW"/>
</dbReference>
<evidence type="ECO:0000259" key="10">
    <source>
        <dbReference type="Pfam" id="PF22608"/>
    </source>
</evidence>
<feature type="domain" description="DNA polymerase III subunit gamma/tau helical lid" evidence="10">
    <location>
        <begin position="593"/>
        <end position="633"/>
    </location>
</feature>
<name>A0A6P5GP48_ANACO</name>
<dbReference type="RefSeq" id="XP_020107181.1">
    <property type="nucleotide sequence ID" value="XM_020251592.1"/>
</dbReference>
<dbReference type="InterPro" id="IPR008921">
    <property type="entry name" value="DNA_pol3_clamp-load_cplx_C"/>
</dbReference>
<proteinExistence type="inferred from homology"/>
<feature type="region of interest" description="Disordered" evidence="8">
    <location>
        <begin position="985"/>
        <end position="1030"/>
    </location>
</feature>
<dbReference type="PANTHER" id="PTHR11669:SF63">
    <property type="entry name" value="PROTEIN STICHEL"/>
    <property type="match status" value="1"/>
</dbReference>
<dbReference type="OrthoDB" id="1911163at2759"/>
<evidence type="ECO:0000313" key="15">
    <source>
        <dbReference type="RefSeq" id="XP_020107182.1"/>
    </source>
</evidence>
<feature type="coiled-coil region" evidence="7">
    <location>
        <begin position="721"/>
        <end position="751"/>
    </location>
</feature>
<dbReference type="AlphaFoldDB" id="A0A6P5GP48"/>
<evidence type="ECO:0000256" key="4">
    <source>
        <dbReference type="ARBA" id="ARBA00022833"/>
    </source>
</evidence>
<accession>A0A6P5GP48</accession>
<dbReference type="GO" id="GO:0009360">
    <property type="term" value="C:DNA polymerase III complex"/>
    <property type="evidence" value="ECO:0007669"/>
    <property type="project" value="InterPro"/>
</dbReference>
<keyword evidence="2" id="KW-0479">Metal-binding</keyword>
<dbReference type="Pfam" id="PF13177">
    <property type="entry name" value="DNA_pol3_delta2"/>
    <property type="match status" value="1"/>
</dbReference>
<feature type="region of interest" description="Disordered" evidence="8">
    <location>
        <begin position="766"/>
        <end position="854"/>
    </location>
</feature>
<dbReference type="Gene3D" id="3.40.50.300">
    <property type="entry name" value="P-loop containing nucleotide triphosphate hydrolases"/>
    <property type="match status" value="1"/>
</dbReference>
<feature type="domain" description="STICHEL DnaA-N-like alpha-beta" evidence="11">
    <location>
        <begin position="865"/>
        <end position="946"/>
    </location>
</feature>
<keyword evidence="6 7" id="KW-0175">Coiled coil</keyword>
<dbReference type="GO" id="GO:0003689">
    <property type="term" value="F:DNA clamp loader activity"/>
    <property type="evidence" value="ECO:0007669"/>
    <property type="project" value="TreeGrafter"/>
</dbReference>
<dbReference type="GO" id="GO:0003887">
    <property type="term" value="F:DNA-directed DNA polymerase activity"/>
    <property type="evidence" value="ECO:0007669"/>
    <property type="project" value="InterPro"/>
</dbReference>
<dbReference type="InterPro" id="IPR054506">
    <property type="entry name" value="DnaA_N-like_STI"/>
</dbReference>